<accession>A0A5B7FTW8</accession>
<organism evidence="1 2">
    <name type="scientific">Portunus trituberculatus</name>
    <name type="common">Swimming crab</name>
    <name type="synonym">Neptunus trituberculatus</name>
    <dbReference type="NCBI Taxonomy" id="210409"/>
    <lineage>
        <taxon>Eukaryota</taxon>
        <taxon>Metazoa</taxon>
        <taxon>Ecdysozoa</taxon>
        <taxon>Arthropoda</taxon>
        <taxon>Crustacea</taxon>
        <taxon>Multicrustacea</taxon>
        <taxon>Malacostraca</taxon>
        <taxon>Eumalacostraca</taxon>
        <taxon>Eucarida</taxon>
        <taxon>Decapoda</taxon>
        <taxon>Pleocyemata</taxon>
        <taxon>Brachyura</taxon>
        <taxon>Eubrachyura</taxon>
        <taxon>Portunoidea</taxon>
        <taxon>Portunidae</taxon>
        <taxon>Portuninae</taxon>
        <taxon>Portunus</taxon>
    </lineage>
</organism>
<comment type="caution">
    <text evidence="1">The sequence shown here is derived from an EMBL/GenBank/DDBJ whole genome shotgun (WGS) entry which is preliminary data.</text>
</comment>
<sequence length="61" mass="7278">MINRVLKTVSPVNNVKVLNRKKTLKNPCHFNYTLLEIEMEPEVFQNKRGLEAARKRRRKKV</sequence>
<dbReference type="EMBL" id="VSRR010008265">
    <property type="protein sequence ID" value="MPC48403.1"/>
    <property type="molecule type" value="Genomic_DNA"/>
</dbReference>
<name>A0A5B7FTW8_PORTR</name>
<evidence type="ECO:0000313" key="1">
    <source>
        <dbReference type="EMBL" id="MPC48403.1"/>
    </source>
</evidence>
<gene>
    <name evidence="1" type="ORF">E2C01_042175</name>
</gene>
<protein>
    <submittedName>
        <fullName evidence="1">Uncharacterized protein</fullName>
    </submittedName>
</protein>
<evidence type="ECO:0000313" key="2">
    <source>
        <dbReference type="Proteomes" id="UP000324222"/>
    </source>
</evidence>
<dbReference type="AlphaFoldDB" id="A0A5B7FTW8"/>
<proteinExistence type="predicted"/>
<keyword evidence="2" id="KW-1185">Reference proteome</keyword>
<reference evidence="1 2" key="1">
    <citation type="submission" date="2019-05" db="EMBL/GenBank/DDBJ databases">
        <title>Another draft genome of Portunus trituberculatus and its Hox gene families provides insights of decapod evolution.</title>
        <authorList>
            <person name="Jeong J.-H."/>
            <person name="Song I."/>
            <person name="Kim S."/>
            <person name="Choi T."/>
            <person name="Kim D."/>
            <person name="Ryu S."/>
            <person name="Kim W."/>
        </authorList>
    </citation>
    <scope>NUCLEOTIDE SEQUENCE [LARGE SCALE GENOMIC DNA]</scope>
    <source>
        <tissue evidence="1">Muscle</tissue>
    </source>
</reference>
<dbReference type="Proteomes" id="UP000324222">
    <property type="component" value="Unassembled WGS sequence"/>
</dbReference>